<feature type="compositionally biased region" description="Low complexity" evidence="12">
    <location>
        <begin position="43"/>
        <end position="61"/>
    </location>
</feature>
<dbReference type="WormBase" id="SRAE_1000132900">
    <property type="protein sequence ID" value="SRP03270"/>
    <property type="gene ID" value="WBGene00257933"/>
</dbReference>
<dbReference type="STRING" id="34506.A0A090MVR2"/>
<evidence type="ECO:0000256" key="9">
    <source>
        <dbReference type="ARBA" id="ARBA00023163"/>
    </source>
</evidence>
<feature type="domain" description="C2H2-type" evidence="13">
    <location>
        <begin position="623"/>
        <end position="650"/>
    </location>
</feature>
<comment type="subcellular location">
    <subcellularLocation>
        <location evidence="1">Nucleus</location>
    </subcellularLocation>
</comment>
<evidence type="ECO:0000256" key="12">
    <source>
        <dbReference type="SAM" id="MobiDB-lite"/>
    </source>
</evidence>
<keyword evidence="6" id="KW-0862">Zinc</keyword>
<dbReference type="OrthoDB" id="10046198at2759"/>
<dbReference type="FunFam" id="3.30.160.60:FF:000046">
    <property type="entry name" value="Putative B-cell lymphoma/leukemia 11A"/>
    <property type="match status" value="1"/>
</dbReference>
<dbReference type="InterPro" id="IPR051497">
    <property type="entry name" value="Dev/Hematopoietic_TF"/>
</dbReference>
<evidence type="ECO:0000256" key="3">
    <source>
        <dbReference type="ARBA" id="ARBA00022723"/>
    </source>
</evidence>
<keyword evidence="15" id="KW-1185">Reference proteome</keyword>
<keyword evidence="3" id="KW-0479">Metal-binding</keyword>
<feature type="compositionally biased region" description="Low complexity" evidence="12">
    <location>
        <begin position="87"/>
        <end position="104"/>
    </location>
</feature>
<evidence type="ECO:0000256" key="10">
    <source>
        <dbReference type="ARBA" id="ARBA00023242"/>
    </source>
</evidence>
<dbReference type="AlphaFoldDB" id="A0A090MVR2"/>
<keyword evidence="9" id="KW-0804">Transcription</keyword>
<dbReference type="Pfam" id="PF00096">
    <property type="entry name" value="zf-C2H2"/>
    <property type="match status" value="2"/>
</dbReference>
<feature type="compositionally biased region" description="Polar residues" evidence="12">
    <location>
        <begin position="1"/>
        <end position="25"/>
    </location>
</feature>
<dbReference type="Pfam" id="PF25491">
    <property type="entry name" value="CCHC_BCL-11A"/>
    <property type="match status" value="1"/>
</dbReference>
<reference evidence="16" key="2">
    <citation type="submission" date="2020-12" db="UniProtKB">
        <authorList>
            <consortium name="WormBaseParasite"/>
        </authorList>
    </citation>
    <scope>IDENTIFICATION</scope>
</reference>
<dbReference type="OMA" id="NCHINYR"/>
<dbReference type="PANTHER" id="PTHR45993">
    <property type="entry name" value="B-CELL LYMPHOMA/LEUKEMIA 11"/>
    <property type="match status" value="1"/>
</dbReference>
<keyword evidence="10" id="KW-0539">Nucleus</keyword>
<dbReference type="GO" id="GO:0000978">
    <property type="term" value="F:RNA polymerase II cis-regulatory region sequence-specific DNA binding"/>
    <property type="evidence" value="ECO:0007669"/>
    <property type="project" value="TreeGrafter"/>
</dbReference>
<protein>
    <submittedName>
        <fullName evidence="14 16">Zinc finger protein 296</fullName>
    </submittedName>
</protein>
<proteinExistence type="predicted"/>
<evidence type="ECO:0000313" key="17">
    <source>
        <dbReference type="WormBase" id="SRAE_1000132900"/>
    </source>
</evidence>
<keyword evidence="4" id="KW-0677">Repeat</keyword>
<dbReference type="PROSITE" id="PS00028">
    <property type="entry name" value="ZINC_FINGER_C2H2_1"/>
    <property type="match status" value="2"/>
</dbReference>
<dbReference type="InterPro" id="IPR036236">
    <property type="entry name" value="Znf_C2H2_sf"/>
</dbReference>
<dbReference type="RefSeq" id="XP_024502265.1">
    <property type="nucleotide sequence ID" value="XM_024648270.1"/>
</dbReference>
<evidence type="ECO:0000256" key="4">
    <source>
        <dbReference type="ARBA" id="ARBA00022737"/>
    </source>
</evidence>
<sequence length="812" mass="87735">MNSPEQSSPIPSIREFSNSFSSQDSVPPIVTPKKRGRKALPKSLSSQTQQMSSSDSGVESSAELENNSKDSMLALPQTQINRNVTIASPSDSASSSDDATTSSPNPGEEFIERHGTPVTSNSRDLIICGSCHLRFPINRFSTFLEHKMHRCEGRNSLSEESSCEMGDSPAETNYRSTRVKRSLFDLDGRCGRSLSANPIKANASTDTIDLPIVNKLPFSSGLVTCQQCKQTCNNVTSLLQQVEPAQNMLIQKPTPMIASNGGTLKGINGNKSAFSLSNFCSERLKEIAEKVGDSSMDTSSMLSPRLQNLTMNVNIDRKDSILFNNFNVLQNGQQQQQQEEDNSLAAAAAAFISGSQLQNTPPSALAQVATLAAALNNSSTPVSSSIGNTGVNTSSNSNGISGMFMQNNVLSAMQDYYSSLGNPAASLFNLQNTVLGNSGVSSVTNNQNIVNNSNFLDSSNLGNNMNQNDEQKKMNTMSMAAQLVLGGGGGNNNNNGTNIRQNSMLNVNPNLPLTSNNGNTLQSCNNNQTLQGITQVSAVNPRRRTSPSECLIKNTDRVSASKISKISPLKGENGIVDKEELAEPAARRDPKTKKDRCVYCCKLFTNRSNLIVHLRSHTGEKPYKCQLCPYACAQSSKLTRHMRTHGQQGKETYHCYICNMPFSVHSTLEKHMRKCVVVNHNLLKNNTPGCGIKQEEITKVSLTSGPVGDNNNLLSFTKSTNTLKPQTAPLNNNNPPALPNNITQSNQMVMNWLKALNVNPTPTTTSTLNNSTDVGDISMNDIGAEEDLVGVTEASELLVKTLTSNIKNEIAT</sequence>
<name>A0A090MVR2_STRRB</name>
<dbReference type="SMART" id="SM00355">
    <property type="entry name" value="ZnF_C2H2"/>
    <property type="match status" value="3"/>
</dbReference>
<keyword evidence="8" id="KW-0805">Transcription regulation</keyword>
<evidence type="ECO:0000256" key="6">
    <source>
        <dbReference type="ARBA" id="ARBA00022833"/>
    </source>
</evidence>
<dbReference type="InterPro" id="IPR013087">
    <property type="entry name" value="Znf_C2H2_type"/>
</dbReference>
<keyword evidence="2" id="KW-1017">Isopeptide bond</keyword>
<feature type="domain" description="C2H2-type" evidence="13">
    <location>
        <begin position="653"/>
        <end position="685"/>
    </location>
</feature>
<gene>
    <name evidence="14 16 17" type="ORF">SRAE_1000132900</name>
</gene>
<evidence type="ECO:0000256" key="1">
    <source>
        <dbReference type="ARBA" id="ARBA00004123"/>
    </source>
</evidence>
<feature type="domain" description="C2H2-type" evidence="13">
    <location>
        <begin position="595"/>
        <end position="622"/>
    </location>
</feature>
<dbReference type="GO" id="GO:0005634">
    <property type="term" value="C:nucleus"/>
    <property type="evidence" value="ECO:0007669"/>
    <property type="project" value="UniProtKB-SubCell"/>
</dbReference>
<evidence type="ECO:0000256" key="11">
    <source>
        <dbReference type="PROSITE-ProRule" id="PRU00042"/>
    </source>
</evidence>
<evidence type="ECO:0000256" key="7">
    <source>
        <dbReference type="ARBA" id="ARBA00022843"/>
    </source>
</evidence>
<organism evidence="14">
    <name type="scientific">Strongyloides ratti</name>
    <name type="common">Parasitic roundworm</name>
    <dbReference type="NCBI Taxonomy" id="34506"/>
    <lineage>
        <taxon>Eukaryota</taxon>
        <taxon>Metazoa</taxon>
        <taxon>Ecdysozoa</taxon>
        <taxon>Nematoda</taxon>
        <taxon>Chromadorea</taxon>
        <taxon>Rhabditida</taxon>
        <taxon>Tylenchina</taxon>
        <taxon>Panagrolaimomorpha</taxon>
        <taxon>Strongyloidoidea</taxon>
        <taxon>Strongyloididae</taxon>
        <taxon>Strongyloides</taxon>
    </lineage>
</organism>
<evidence type="ECO:0000256" key="5">
    <source>
        <dbReference type="ARBA" id="ARBA00022771"/>
    </source>
</evidence>
<dbReference type="CTD" id="36375428"/>
<dbReference type="SUPFAM" id="SSF57667">
    <property type="entry name" value="beta-beta-alpha zinc fingers"/>
    <property type="match status" value="2"/>
</dbReference>
<dbReference type="Proteomes" id="UP000035682">
    <property type="component" value="Unplaced"/>
</dbReference>
<feature type="region of interest" description="Disordered" evidence="12">
    <location>
        <begin position="87"/>
        <end position="116"/>
    </location>
</feature>
<dbReference type="WBParaSite" id="SRAE_1000132900.1">
    <property type="protein sequence ID" value="SRAE_1000132900.1"/>
    <property type="gene ID" value="WBGene00257933"/>
</dbReference>
<keyword evidence="5 11" id="KW-0863">Zinc-finger</keyword>
<reference evidence="14 15" key="1">
    <citation type="submission" date="2014-09" db="EMBL/GenBank/DDBJ databases">
        <authorList>
            <person name="Martin A.A."/>
        </authorList>
    </citation>
    <scope>NUCLEOTIDE SEQUENCE</scope>
    <source>
        <strain evidence="15">ED321</strain>
        <strain evidence="14">ED321 Heterogonic</strain>
    </source>
</reference>
<dbReference type="InterPro" id="IPR057448">
    <property type="entry name" value="BCL-11A_Znf_CCHC"/>
</dbReference>
<keyword evidence="7" id="KW-0832">Ubl conjugation</keyword>
<evidence type="ECO:0000313" key="16">
    <source>
        <dbReference type="WBParaSite" id="SRAE_1000132900.1"/>
    </source>
</evidence>
<dbReference type="GeneID" id="36375428"/>
<dbReference type="PROSITE" id="PS50157">
    <property type="entry name" value="ZINC_FINGER_C2H2_2"/>
    <property type="match status" value="3"/>
</dbReference>
<dbReference type="GO" id="GO:0003700">
    <property type="term" value="F:DNA-binding transcription factor activity"/>
    <property type="evidence" value="ECO:0007669"/>
    <property type="project" value="TreeGrafter"/>
</dbReference>
<evidence type="ECO:0000256" key="2">
    <source>
        <dbReference type="ARBA" id="ARBA00022499"/>
    </source>
</evidence>
<evidence type="ECO:0000256" key="8">
    <source>
        <dbReference type="ARBA" id="ARBA00023015"/>
    </source>
</evidence>
<evidence type="ECO:0000313" key="15">
    <source>
        <dbReference type="Proteomes" id="UP000035682"/>
    </source>
</evidence>
<evidence type="ECO:0000259" key="13">
    <source>
        <dbReference type="PROSITE" id="PS50157"/>
    </source>
</evidence>
<dbReference type="GO" id="GO:0006357">
    <property type="term" value="P:regulation of transcription by RNA polymerase II"/>
    <property type="evidence" value="ECO:0007669"/>
    <property type="project" value="TreeGrafter"/>
</dbReference>
<dbReference type="PANTHER" id="PTHR45993:SF6">
    <property type="entry name" value="C2H2-TYPE DOMAIN-CONTAINING PROTEIN"/>
    <property type="match status" value="1"/>
</dbReference>
<evidence type="ECO:0000313" key="14">
    <source>
        <dbReference type="EMBL" id="CEF63063.1"/>
    </source>
</evidence>
<dbReference type="EMBL" id="LN609528">
    <property type="protein sequence ID" value="CEF63063.1"/>
    <property type="molecule type" value="Genomic_DNA"/>
</dbReference>
<dbReference type="Gene3D" id="3.30.160.60">
    <property type="entry name" value="Classic Zinc Finger"/>
    <property type="match status" value="2"/>
</dbReference>
<dbReference type="GO" id="GO:0008270">
    <property type="term" value="F:zinc ion binding"/>
    <property type="evidence" value="ECO:0007669"/>
    <property type="project" value="UniProtKB-KW"/>
</dbReference>
<accession>A0A090MVR2</accession>
<feature type="region of interest" description="Disordered" evidence="12">
    <location>
        <begin position="1"/>
        <end position="67"/>
    </location>
</feature>